<feature type="transmembrane region" description="Helical" evidence="6">
    <location>
        <begin position="76"/>
        <end position="97"/>
    </location>
</feature>
<evidence type="ECO:0000256" key="3">
    <source>
        <dbReference type="ARBA" id="ARBA00022692"/>
    </source>
</evidence>
<dbReference type="AlphaFoldDB" id="A0A1F8CND1"/>
<dbReference type="PANTHER" id="PTHR10057">
    <property type="entry name" value="PERIPHERAL-TYPE BENZODIAZEPINE RECEPTOR"/>
    <property type="match status" value="1"/>
</dbReference>
<dbReference type="FunFam" id="1.20.1260.100:FF:000001">
    <property type="entry name" value="translocator protein 2"/>
    <property type="match status" value="1"/>
</dbReference>
<dbReference type="GO" id="GO:0033013">
    <property type="term" value="P:tetrapyrrole metabolic process"/>
    <property type="evidence" value="ECO:0007669"/>
    <property type="project" value="UniProtKB-ARBA"/>
</dbReference>
<sequence length="99" mass="11518">MGVSLALIWQKGIKKRTVRDAMFLFGIQLLLNALWSPVFFGVRNLFLALIIIVLMWIFILKTILAFAKIDKTASYLLYPYIAWVSFATILNFSVWFLNR</sequence>
<comment type="subcellular location">
    <subcellularLocation>
        <location evidence="1">Membrane</location>
        <topology evidence="1">Multi-pass membrane protein</topology>
    </subcellularLocation>
</comment>
<name>A0A1F8CND1_9BACT</name>
<evidence type="ECO:0000256" key="2">
    <source>
        <dbReference type="ARBA" id="ARBA00007524"/>
    </source>
</evidence>
<dbReference type="InterPro" id="IPR004307">
    <property type="entry name" value="TspO_MBR"/>
</dbReference>
<evidence type="ECO:0000256" key="6">
    <source>
        <dbReference type="SAM" id="Phobius"/>
    </source>
</evidence>
<keyword evidence="4 6" id="KW-1133">Transmembrane helix</keyword>
<keyword evidence="5 6" id="KW-0472">Membrane</keyword>
<comment type="caution">
    <text evidence="7">The sequence shown here is derived from an EMBL/GenBank/DDBJ whole genome shotgun (WGS) entry which is preliminary data.</text>
</comment>
<gene>
    <name evidence="7" type="ORF">A2197_00770</name>
</gene>
<proteinExistence type="inferred from homology"/>
<dbReference type="Gene3D" id="1.20.1260.100">
    <property type="entry name" value="TspO/MBR protein"/>
    <property type="match status" value="1"/>
</dbReference>
<evidence type="ECO:0008006" key="9">
    <source>
        <dbReference type="Google" id="ProtNLM"/>
    </source>
</evidence>
<dbReference type="EMBL" id="MGHV01000046">
    <property type="protein sequence ID" value="OGM77840.1"/>
    <property type="molecule type" value="Genomic_DNA"/>
</dbReference>
<dbReference type="InterPro" id="IPR038330">
    <property type="entry name" value="TspO/MBR-related_sf"/>
</dbReference>
<comment type="similarity">
    <text evidence="2">Belongs to the TspO/BZRP family.</text>
</comment>
<dbReference type="CDD" id="cd15904">
    <property type="entry name" value="TSPO_MBR"/>
    <property type="match status" value="1"/>
</dbReference>
<reference evidence="7 8" key="1">
    <citation type="journal article" date="2016" name="Nat. Commun.">
        <title>Thousands of microbial genomes shed light on interconnected biogeochemical processes in an aquifer system.</title>
        <authorList>
            <person name="Anantharaman K."/>
            <person name="Brown C.T."/>
            <person name="Hug L.A."/>
            <person name="Sharon I."/>
            <person name="Castelle C.J."/>
            <person name="Probst A.J."/>
            <person name="Thomas B.C."/>
            <person name="Singh A."/>
            <person name="Wilkins M.J."/>
            <person name="Karaoz U."/>
            <person name="Brodie E.L."/>
            <person name="Williams K.H."/>
            <person name="Hubbard S.S."/>
            <person name="Banfield J.F."/>
        </authorList>
    </citation>
    <scope>NUCLEOTIDE SEQUENCE [LARGE SCALE GENOMIC DNA]</scope>
</reference>
<protein>
    <recommendedName>
        <fullName evidence="9">TspO protein</fullName>
    </recommendedName>
</protein>
<organism evidence="7 8">
    <name type="scientific">Candidatus Woesebacteria bacterium RIFOXYA1_FULL_48_16</name>
    <dbReference type="NCBI Taxonomy" id="1802535"/>
    <lineage>
        <taxon>Bacteria</taxon>
        <taxon>Candidatus Woeseibacteriota</taxon>
    </lineage>
</organism>
<evidence type="ECO:0000313" key="8">
    <source>
        <dbReference type="Proteomes" id="UP000178430"/>
    </source>
</evidence>
<accession>A0A1F8CND1</accession>
<evidence type="ECO:0000256" key="1">
    <source>
        <dbReference type="ARBA" id="ARBA00004141"/>
    </source>
</evidence>
<dbReference type="GO" id="GO:0016020">
    <property type="term" value="C:membrane"/>
    <property type="evidence" value="ECO:0007669"/>
    <property type="project" value="UniProtKB-SubCell"/>
</dbReference>
<dbReference type="PANTHER" id="PTHR10057:SF0">
    <property type="entry name" value="TRANSLOCATOR PROTEIN"/>
    <property type="match status" value="1"/>
</dbReference>
<evidence type="ECO:0000256" key="4">
    <source>
        <dbReference type="ARBA" id="ARBA00022989"/>
    </source>
</evidence>
<evidence type="ECO:0000256" key="5">
    <source>
        <dbReference type="ARBA" id="ARBA00023136"/>
    </source>
</evidence>
<evidence type="ECO:0000313" key="7">
    <source>
        <dbReference type="EMBL" id="OGM77840.1"/>
    </source>
</evidence>
<dbReference type="Proteomes" id="UP000178430">
    <property type="component" value="Unassembled WGS sequence"/>
</dbReference>
<feature type="transmembrane region" description="Helical" evidence="6">
    <location>
        <begin position="46"/>
        <end position="64"/>
    </location>
</feature>
<feature type="transmembrane region" description="Helical" evidence="6">
    <location>
        <begin position="21"/>
        <end position="40"/>
    </location>
</feature>
<keyword evidence="3 6" id="KW-0812">Transmembrane</keyword>
<dbReference type="Pfam" id="PF03073">
    <property type="entry name" value="TspO_MBR"/>
    <property type="match status" value="1"/>
</dbReference>